<feature type="transmembrane region" description="Helical" evidence="6">
    <location>
        <begin position="385"/>
        <end position="405"/>
    </location>
</feature>
<feature type="transmembrane region" description="Helical" evidence="6">
    <location>
        <begin position="89"/>
        <end position="107"/>
    </location>
</feature>
<evidence type="ECO:0000313" key="8">
    <source>
        <dbReference type="Proteomes" id="UP000050969"/>
    </source>
</evidence>
<evidence type="ECO:0000313" key="7">
    <source>
        <dbReference type="EMBL" id="KRO17247.1"/>
    </source>
</evidence>
<dbReference type="EMBL" id="JQCE01000020">
    <property type="protein sequence ID" value="KRO17247.1"/>
    <property type="molecule type" value="Genomic_DNA"/>
</dbReference>
<reference evidence="7 8" key="1">
    <citation type="journal article" date="2015" name="Genome Announc.">
        <title>Expanding the biotechnology potential of lactobacilli through comparative genomics of 213 strains and associated genera.</title>
        <authorList>
            <person name="Sun Z."/>
            <person name="Harris H.M."/>
            <person name="McCann A."/>
            <person name="Guo C."/>
            <person name="Argimon S."/>
            <person name="Zhang W."/>
            <person name="Yang X."/>
            <person name="Jeffery I.B."/>
            <person name="Cooney J.C."/>
            <person name="Kagawa T.F."/>
            <person name="Liu W."/>
            <person name="Song Y."/>
            <person name="Salvetti E."/>
            <person name="Wrobel A."/>
            <person name="Rasinkangas P."/>
            <person name="Parkhill J."/>
            <person name="Rea M.C."/>
            <person name="O'Sullivan O."/>
            <person name="Ritari J."/>
            <person name="Douillard F.P."/>
            <person name="Paul Ross R."/>
            <person name="Yang R."/>
            <person name="Briner A.E."/>
            <person name="Felis G.E."/>
            <person name="de Vos W.M."/>
            <person name="Barrangou R."/>
            <person name="Klaenhammer T.R."/>
            <person name="Caufield P.W."/>
            <person name="Cui Y."/>
            <person name="Zhang H."/>
            <person name="O'Toole P.W."/>
        </authorList>
    </citation>
    <scope>NUCLEOTIDE SEQUENCE [LARGE SCALE GENOMIC DNA]</scope>
    <source>
        <strain evidence="7 8">DSM 24301</strain>
    </source>
</reference>
<feature type="transmembrane region" description="Helical" evidence="6">
    <location>
        <begin position="411"/>
        <end position="432"/>
    </location>
</feature>
<evidence type="ECO:0000256" key="2">
    <source>
        <dbReference type="ARBA" id="ARBA00022475"/>
    </source>
</evidence>
<feature type="transmembrane region" description="Helical" evidence="6">
    <location>
        <begin position="182"/>
        <end position="204"/>
    </location>
</feature>
<proteinExistence type="predicted"/>
<keyword evidence="4 6" id="KW-1133">Transmembrane helix</keyword>
<dbReference type="InterPro" id="IPR002797">
    <property type="entry name" value="Polysacc_synth"/>
</dbReference>
<dbReference type="CDD" id="cd13124">
    <property type="entry name" value="MATE_SpoVB_like"/>
    <property type="match status" value="1"/>
</dbReference>
<keyword evidence="8" id="KW-1185">Reference proteome</keyword>
<keyword evidence="2" id="KW-1003">Cell membrane</keyword>
<protein>
    <submittedName>
        <fullName evidence="7">Polysaccharide transport membrane protein</fullName>
    </submittedName>
</protein>
<accession>A0A0R2MUF3</accession>
<evidence type="ECO:0000256" key="6">
    <source>
        <dbReference type="SAM" id="Phobius"/>
    </source>
</evidence>
<evidence type="ECO:0000256" key="5">
    <source>
        <dbReference type="ARBA" id="ARBA00023136"/>
    </source>
</evidence>
<name>A0A0R2MUF3_9LACO</name>
<comment type="subcellular location">
    <subcellularLocation>
        <location evidence="1">Cell membrane</location>
        <topology evidence="1">Multi-pass membrane protein</topology>
    </subcellularLocation>
</comment>
<feature type="transmembrane region" description="Helical" evidence="6">
    <location>
        <begin position="231"/>
        <end position="251"/>
    </location>
</feature>
<keyword evidence="3 6" id="KW-0812">Transmembrane</keyword>
<feature type="transmembrane region" description="Helical" evidence="6">
    <location>
        <begin position="320"/>
        <end position="343"/>
    </location>
</feature>
<feature type="transmembrane region" description="Helical" evidence="6">
    <location>
        <begin position="119"/>
        <end position="139"/>
    </location>
</feature>
<feature type="transmembrane region" description="Helical" evidence="6">
    <location>
        <begin position="473"/>
        <end position="497"/>
    </location>
</feature>
<comment type="caution">
    <text evidence="7">The sequence shown here is derived from an EMBL/GenBank/DDBJ whole genome shotgun (WGS) entry which is preliminary data.</text>
</comment>
<keyword evidence="5 6" id="KW-0472">Membrane</keyword>
<dbReference type="OrthoDB" id="9775950at2"/>
<dbReference type="GO" id="GO:0005886">
    <property type="term" value="C:plasma membrane"/>
    <property type="evidence" value="ECO:0007669"/>
    <property type="project" value="UniProtKB-SubCell"/>
</dbReference>
<evidence type="ECO:0000256" key="3">
    <source>
        <dbReference type="ARBA" id="ARBA00022692"/>
    </source>
</evidence>
<organism evidence="7 8">
    <name type="scientific">Lacticaseibacillus saniviri JCM 17471 = DSM 24301</name>
    <dbReference type="NCBI Taxonomy" id="1293598"/>
    <lineage>
        <taxon>Bacteria</taxon>
        <taxon>Bacillati</taxon>
        <taxon>Bacillota</taxon>
        <taxon>Bacilli</taxon>
        <taxon>Lactobacillales</taxon>
        <taxon>Lactobacillaceae</taxon>
        <taxon>Lacticaseibacillus</taxon>
    </lineage>
</organism>
<dbReference type="Proteomes" id="UP000050969">
    <property type="component" value="Unassembled WGS sequence"/>
</dbReference>
<dbReference type="InterPro" id="IPR050833">
    <property type="entry name" value="Poly_Biosynth_Transport"/>
</dbReference>
<evidence type="ECO:0000256" key="4">
    <source>
        <dbReference type="ARBA" id="ARBA00022989"/>
    </source>
</evidence>
<dbReference type="InterPro" id="IPR024923">
    <property type="entry name" value="PG_synth_SpoVB"/>
</dbReference>
<evidence type="ECO:0000256" key="1">
    <source>
        <dbReference type="ARBA" id="ARBA00004651"/>
    </source>
</evidence>
<gene>
    <name evidence="7" type="ORF">IV56_GL000367</name>
</gene>
<feature type="transmembrane region" description="Helical" evidence="6">
    <location>
        <begin position="282"/>
        <end position="299"/>
    </location>
</feature>
<dbReference type="AlphaFoldDB" id="A0A0R2MUF3"/>
<dbReference type="PANTHER" id="PTHR30250">
    <property type="entry name" value="PST FAMILY PREDICTED COLANIC ACID TRANSPORTER"/>
    <property type="match status" value="1"/>
</dbReference>
<feature type="transmembrane region" description="Helical" evidence="6">
    <location>
        <begin position="12"/>
        <end position="30"/>
    </location>
</feature>
<dbReference type="Pfam" id="PF01943">
    <property type="entry name" value="Polysacc_synt"/>
    <property type="match status" value="1"/>
</dbReference>
<feature type="transmembrane region" description="Helical" evidence="6">
    <location>
        <begin position="50"/>
        <end position="68"/>
    </location>
</feature>
<dbReference type="STRING" id="1293598.IV56_GL000367"/>
<feature type="transmembrane region" description="Helical" evidence="6">
    <location>
        <begin position="444"/>
        <end position="467"/>
    </location>
</feature>
<dbReference type="PATRIC" id="fig|1293598.4.peg.398"/>
<feature type="transmembrane region" description="Helical" evidence="6">
    <location>
        <begin position="355"/>
        <end position="373"/>
    </location>
</feature>
<dbReference type="RefSeq" id="WP_054777748.1">
    <property type="nucleotide sequence ID" value="NZ_BBBX01000019.1"/>
</dbReference>
<sequence length="528" mass="57150">MQNNQMKHVIRGAWILSLSTLIAKILSAVYRVPFQNMVGDTGFYVYQQIYPIYGLGMTFALSGFPVFISKVVAETDDPLEQKAVTRQSIVILTWLSWVIFGLLQFGAQSIANWMADPELVSLIQVVAYMFLTMPVLASARGYFQGTFDMVKTATSQVTEQLVRVAVILVAAWLSLREHWSPYQMGAVAMGGAFLGGIVAILTLWRPYARAFKGAPKANTSPMSYRTLGRRFLVEGGSIAMFSAMLIFLQLVDSFTVKRGLTAAGVLEPVAKSLKGIYDRGQPLVQLGLVVATALATTLLPSMTSTLQRRRMGQFAQTGGILIHLSLGVSTAATAGLIILMPAINTLLFGDTAGTLALQIYCLSIILVAMINAYNSVLQSLDQYRTTTIALAVGIVIKIVTNQALVMQYGTVGASASTVLSLGVILNIVYLAVPSSVKMRGALRIFLPRLGASTLGMIALVAASVYWLPLTGRLSAITITILGVVVGVISFIVLATLFRVFTIREVLAIPAGRTFLKWLNRHHNSTTTH</sequence>
<feature type="transmembrane region" description="Helical" evidence="6">
    <location>
        <begin position="160"/>
        <end position="176"/>
    </location>
</feature>
<dbReference type="PANTHER" id="PTHR30250:SF29">
    <property type="entry name" value="POLYSACCHARIDE BIOSYNTHESIS PROTEIN C-TERMINAL DOMAIN-CONTAINING PROTEIN"/>
    <property type="match status" value="1"/>
</dbReference>